<dbReference type="EMBL" id="CAXAMM010035557">
    <property type="protein sequence ID" value="CAK9074468.1"/>
    <property type="molecule type" value="Genomic_DNA"/>
</dbReference>
<evidence type="ECO:0000313" key="6">
    <source>
        <dbReference type="Proteomes" id="UP001642464"/>
    </source>
</evidence>
<dbReference type="PROSITE" id="PS50222">
    <property type="entry name" value="EF_HAND_2"/>
    <property type="match status" value="1"/>
</dbReference>
<keyword evidence="6" id="KW-1185">Reference proteome</keyword>
<feature type="domain" description="EF-hand" evidence="4">
    <location>
        <begin position="470"/>
        <end position="493"/>
    </location>
</feature>
<dbReference type="InterPro" id="IPR002048">
    <property type="entry name" value="EF_hand_dom"/>
</dbReference>
<dbReference type="Proteomes" id="UP001642464">
    <property type="component" value="Unassembled WGS sequence"/>
</dbReference>
<reference evidence="5 6" key="1">
    <citation type="submission" date="2024-02" db="EMBL/GenBank/DDBJ databases">
        <authorList>
            <person name="Chen Y."/>
            <person name="Shah S."/>
            <person name="Dougan E. K."/>
            <person name="Thang M."/>
            <person name="Chan C."/>
        </authorList>
    </citation>
    <scope>NUCLEOTIDE SEQUENCE [LARGE SCALE GENOMIC DNA]</scope>
</reference>
<evidence type="ECO:0000256" key="2">
    <source>
        <dbReference type="SAM" id="MobiDB-lite"/>
    </source>
</evidence>
<keyword evidence="1" id="KW-0106">Calcium</keyword>
<dbReference type="InterPro" id="IPR018247">
    <property type="entry name" value="EF_Hand_1_Ca_BS"/>
</dbReference>
<evidence type="ECO:0000256" key="3">
    <source>
        <dbReference type="SAM" id="Phobius"/>
    </source>
</evidence>
<name>A0ABP0PFY5_9DINO</name>
<proteinExistence type="predicted"/>
<feature type="compositionally biased region" description="Basic and acidic residues" evidence="2">
    <location>
        <begin position="564"/>
        <end position="575"/>
    </location>
</feature>
<comment type="caution">
    <text evidence="5">The sequence shown here is derived from an EMBL/GenBank/DDBJ whole genome shotgun (WGS) entry which is preliminary data.</text>
</comment>
<feature type="compositionally biased region" description="Pro residues" evidence="2">
    <location>
        <begin position="547"/>
        <end position="558"/>
    </location>
</feature>
<feature type="transmembrane region" description="Helical" evidence="3">
    <location>
        <begin position="33"/>
        <end position="52"/>
    </location>
</feature>
<evidence type="ECO:0000259" key="4">
    <source>
        <dbReference type="PROSITE" id="PS50222"/>
    </source>
</evidence>
<keyword evidence="3" id="KW-1133">Transmembrane helix</keyword>
<accession>A0ABP0PFY5</accession>
<dbReference type="InterPro" id="IPR011992">
    <property type="entry name" value="EF-hand-dom_pair"/>
</dbReference>
<evidence type="ECO:0000256" key="1">
    <source>
        <dbReference type="ARBA" id="ARBA00022837"/>
    </source>
</evidence>
<dbReference type="SUPFAM" id="SSF47473">
    <property type="entry name" value="EF-hand"/>
    <property type="match status" value="1"/>
</dbReference>
<keyword evidence="3" id="KW-0812">Transmembrane</keyword>
<feature type="region of interest" description="Disordered" evidence="2">
    <location>
        <begin position="534"/>
        <end position="575"/>
    </location>
</feature>
<protein>
    <recommendedName>
        <fullName evidence="4">EF-hand domain-containing protein</fullName>
    </recommendedName>
</protein>
<organism evidence="5 6">
    <name type="scientific">Durusdinium trenchii</name>
    <dbReference type="NCBI Taxonomy" id="1381693"/>
    <lineage>
        <taxon>Eukaryota</taxon>
        <taxon>Sar</taxon>
        <taxon>Alveolata</taxon>
        <taxon>Dinophyceae</taxon>
        <taxon>Suessiales</taxon>
        <taxon>Symbiodiniaceae</taxon>
        <taxon>Durusdinium</taxon>
    </lineage>
</organism>
<dbReference type="PROSITE" id="PS00018">
    <property type="entry name" value="EF_HAND_1"/>
    <property type="match status" value="1"/>
</dbReference>
<keyword evidence="3" id="KW-0472">Membrane</keyword>
<gene>
    <name evidence="5" type="ORF">SCF082_LOCUS36257</name>
</gene>
<sequence>MTVAECVASWLDPWPWLWPEIPRRVSLQSKRLACVYLVLMVAMLAYVVADFITTEAWHAKLTIDRGAVTVWREAPSPLPTDVGAHCTTPEAYDIVFSGGWIYRPRSCRMLTGPSAFRKTGNWLFFPTYLEETYSWSHACSELDRQNCLNMSKLEGMSEHVQLTWEPVHDNLCKCNMKDSYFSQNPQEEILVIIHEYAMPQVSLYVPFFGLPDWGSVLTVLLQPDGSRCEVRGKSQFTAEEAASGIGASVRDWMRCAGSDLDQDPMTFARHESSNLAKHLRTMGFSLHFTLDYRSAGAHHEDYPGVVCYITASIYAQWNSNVEVQSTLPEGSQSLAEHQLYMYGVTPSFGFKGEFRYLSHSPIMTWIIQAAVLFALPATVMRYIVEFAIGPPSTIYRRETCRPFDIYDHLRKTQARMLISHSCYHSMAKDGPMSMDSLYGYLEELYARQIKAGTVQADELNLLWRATLTGFDADESGKVSLQEFVQAASLIDDLHIEDIVHFVDKDRNIGMVEKLLDSTRHQLLKKKSVIQPMKSVEVLGGDDQTPASPSPEPPQPATEPPNTVTDRRSSSPRDLD</sequence>
<evidence type="ECO:0000313" key="5">
    <source>
        <dbReference type="EMBL" id="CAK9074468.1"/>
    </source>
</evidence>